<feature type="compositionally biased region" description="Low complexity" evidence="1">
    <location>
        <begin position="226"/>
        <end position="238"/>
    </location>
</feature>
<comment type="caution">
    <text evidence="2">The sequence shown here is derived from an EMBL/GenBank/DDBJ whole genome shotgun (WGS) entry which is preliminary data.</text>
</comment>
<feature type="compositionally biased region" description="Acidic residues" evidence="1">
    <location>
        <begin position="211"/>
        <end position="225"/>
    </location>
</feature>
<protein>
    <submittedName>
        <fullName evidence="2">Gamma-glutamyltranspeptidase 1</fullName>
    </submittedName>
</protein>
<feature type="region of interest" description="Disordered" evidence="1">
    <location>
        <begin position="204"/>
        <end position="239"/>
    </location>
</feature>
<accession>A0AAV4G8D3</accession>
<dbReference type="Pfam" id="PF01019">
    <property type="entry name" value="G_glu_transpept"/>
    <property type="match status" value="1"/>
</dbReference>
<dbReference type="InterPro" id="IPR029055">
    <property type="entry name" value="Ntn_hydrolases_N"/>
</dbReference>
<gene>
    <name evidence="2" type="ORF">ElyMa_005920000</name>
</gene>
<dbReference type="Proteomes" id="UP000762676">
    <property type="component" value="Unassembled WGS sequence"/>
</dbReference>
<dbReference type="AlphaFoldDB" id="A0AAV4G8D3"/>
<name>A0AAV4G8D3_9GAST</name>
<proteinExistence type="predicted"/>
<organism evidence="2 3">
    <name type="scientific">Elysia marginata</name>
    <dbReference type="NCBI Taxonomy" id="1093978"/>
    <lineage>
        <taxon>Eukaryota</taxon>
        <taxon>Metazoa</taxon>
        <taxon>Spiralia</taxon>
        <taxon>Lophotrochozoa</taxon>
        <taxon>Mollusca</taxon>
        <taxon>Gastropoda</taxon>
        <taxon>Heterobranchia</taxon>
        <taxon>Euthyneura</taxon>
        <taxon>Panpulmonata</taxon>
        <taxon>Sacoglossa</taxon>
        <taxon>Placobranchoidea</taxon>
        <taxon>Plakobranchidae</taxon>
        <taxon>Elysia</taxon>
    </lineage>
</organism>
<feature type="compositionally biased region" description="Low complexity" evidence="1">
    <location>
        <begin position="298"/>
        <end position="309"/>
    </location>
</feature>
<reference evidence="2 3" key="1">
    <citation type="journal article" date="2021" name="Elife">
        <title>Chloroplast acquisition without the gene transfer in kleptoplastic sea slugs, Plakobranchus ocellatus.</title>
        <authorList>
            <person name="Maeda T."/>
            <person name="Takahashi S."/>
            <person name="Yoshida T."/>
            <person name="Shimamura S."/>
            <person name="Takaki Y."/>
            <person name="Nagai Y."/>
            <person name="Toyoda A."/>
            <person name="Suzuki Y."/>
            <person name="Arimoto A."/>
            <person name="Ishii H."/>
            <person name="Satoh N."/>
            <person name="Nishiyama T."/>
            <person name="Hasebe M."/>
            <person name="Maruyama T."/>
            <person name="Minagawa J."/>
            <person name="Obokata J."/>
            <person name="Shigenobu S."/>
        </authorList>
    </citation>
    <scope>NUCLEOTIDE SEQUENCE [LARGE SCALE GENOMIC DNA]</scope>
</reference>
<dbReference type="SUPFAM" id="SSF56235">
    <property type="entry name" value="N-terminal nucleophile aminohydrolases (Ntn hydrolases)"/>
    <property type="match status" value="1"/>
</dbReference>
<feature type="compositionally biased region" description="Polar residues" evidence="1">
    <location>
        <begin position="256"/>
        <end position="267"/>
    </location>
</feature>
<sequence length="762" mass="84280">MADSDSFKFASRRSVVIAKNGCVASSNPLSSQIGLDILKKGGNAADAAVAVAAALNVTEPMSTGLGGDAFCMFYDNATKTVKGLNGSGRCPKALSLEKLKSEGFDQSHRLPQGHGHTVTVPGAASAWVDTVSKYGSGKWHKNAHGRELLLNGKAPGHGDIMRNPYLANTLKDMEWIEWVKEDSIELKNNVDTPRSKVAKWLHESKRRKEEFEPDYSDDDDCDYVPESDGSSSDSKVSDTVPILGCTTQSTCNAISDNSAPSTSQQNRPPKALGSTGCTGDVAGTRNKTDDDCDYVPESDGSSSDSKVSDTVPILGCTTQSTCNAISDNSAPSTSQQNRPPEALGSTGCTGDVAGTRNKTKPKRICKFCNEWQTHLKRHIVRRHPSEVEVIEALKLPEKDQMQAFAKMNSMLDRPYDLWDDSLFVKMRNLILTRVTLFNARRSGEPARLTLREWADASRDAWIDPQLTEQVKDPQERLLLKDMKLAYQAGKGSRKLVPVLFPKDTLEPISKLLMERINCSIHPDNIYLFPNTQNSLDHASGYHCLKAVVKEVPNLKKPHLLIADKFRHQVSTVFASFELPKDQQSSFIRHMGHSEAINRNVYQCPMAIQEITQVGKMLSNIDSNTLNIRNEAAHDMEDTVGDQQSSSVSEAMGTQGNQNTIENGESEALDDQTVGEKSGGKVIPKKHARTYTKWSSEDTSIVKSYFQKYISDTQTSGSLPPKSEIMEFLSTHDILHGSENKHWLVRTKVFNEKKKFRNYFNKL</sequence>
<feature type="compositionally biased region" description="Polar residues" evidence="1">
    <location>
        <begin position="647"/>
        <end position="662"/>
    </location>
</feature>
<dbReference type="EMBL" id="BMAT01011871">
    <property type="protein sequence ID" value="GFR81265.1"/>
    <property type="molecule type" value="Genomic_DNA"/>
</dbReference>
<feature type="region of interest" description="Disordered" evidence="1">
    <location>
        <begin position="256"/>
        <end position="310"/>
    </location>
</feature>
<dbReference type="PANTHER" id="PTHR33480:SF1">
    <property type="entry name" value="TYR RECOMBINASE DOMAIN-CONTAINING PROTEIN"/>
    <property type="match status" value="1"/>
</dbReference>
<evidence type="ECO:0000313" key="3">
    <source>
        <dbReference type="Proteomes" id="UP000762676"/>
    </source>
</evidence>
<feature type="region of interest" description="Disordered" evidence="1">
    <location>
        <begin position="647"/>
        <end position="679"/>
    </location>
</feature>
<keyword evidence="3" id="KW-1185">Reference proteome</keyword>
<feature type="compositionally biased region" description="Polar residues" evidence="1">
    <location>
        <begin position="327"/>
        <end position="338"/>
    </location>
</feature>
<evidence type="ECO:0000256" key="1">
    <source>
        <dbReference type="SAM" id="MobiDB-lite"/>
    </source>
</evidence>
<feature type="region of interest" description="Disordered" evidence="1">
    <location>
        <begin position="327"/>
        <end position="355"/>
    </location>
</feature>
<dbReference type="PANTHER" id="PTHR33480">
    <property type="entry name" value="SET DOMAIN-CONTAINING PROTEIN-RELATED"/>
    <property type="match status" value="1"/>
</dbReference>
<evidence type="ECO:0000313" key="2">
    <source>
        <dbReference type="EMBL" id="GFR81265.1"/>
    </source>
</evidence>
<dbReference type="PRINTS" id="PR01210">
    <property type="entry name" value="GGTRANSPTASE"/>
</dbReference>